<dbReference type="AlphaFoldDB" id="X1IRK1"/>
<comment type="caution">
    <text evidence="1">The sequence shown here is derived from an EMBL/GenBank/DDBJ whole genome shotgun (WGS) entry which is preliminary data.</text>
</comment>
<sequence length="94" mass="10180">GAVKTSGTSTNGTPPTVYPTLGSNFCLGSFITQAGPTYYDWNGQMDEVRFSNSERAAAWIKATYNSLWDTLLTYGNEETSAAVVDNAIFFGCNF</sequence>
<dbReference type="InterPro" id="IPR013320">
    <property type="entry name" value="ConA-like_dom_sf"/>
</dbReference>
<organism evidence="1">
    <name type="scientific">marine sediment metagenome</name>
    <dbReference type="NCBI Taxonomy" id="412755"/>
    <lineage>
        <taxon>unclassified sequences</taxon>
        <taxon>metagenomes</taxon>
        <taxon>ecological metagenomes</taxon>
    </lineage>
</organism>
<name>X1IRK1_9ZZZZ</name>
<evidence type="ECO:0000313" key="1">
    <source>
        <dbReference type="EMBL" id="GAH85066.1"/>
    </source>
</evidence>
<dbReference type="SUPFAM" id="SSF49899">
    <property type="entry name" value="Concanavalin A-like lectins/glucanases"/>
    <property type="match status" value="1"/>
</dbReference>
<proteinExistence type="predicted"/>
<feature type="non-terminal residue" evidence="1">
    <location>
        <position position="1"/>
    </location>
</feature>
<protein>
    <submittedName>
        <fullName evidence="1">Uncharacterized protein</fullName>
    </submittedName>
</protein>
<accession>X1IRK1</accession>
<gene>
    <name evidence="1" type="ORF">S03H2_65223</name>
</gene>
<reference evidence="1" key="1">
    <citation type="journal article" date="2014" name="Front. Microbiol.">
        <title>High frequency of phylogenetically diverse reductive dehalogenase-homologous genes in deep subseafloor sedimentary metagenomes.</title>
        <authorList>
            <person name="Kawai M."/>
            <person name="Futagami T."/>
            <person name="Toyoda A."/>
            <person name="Takaki Y."/>
            <person name="Nishi S."/>
            <person name="Hori S."/>
            <person name="Arai W."/>
            <person name="Tsubouchi T."/>
            <person name="Morono Y."/>
            <person name="Uchiyama I."/>
            <person name="Ito T."/>
            <person name="Fujiyama A."/>
            <person name="Inagaki F."/>
            <person name="Takami H."/>
        </authorList>
    </citation>
    <scope>NUCLEOTIDE SEQUENCE</scope>
    <source>
        <strain evidence="1">Expedition CK06-06</strain>
    </source>
</reference>
<dbReference type="EMBL" id="BARU01042452">
    <property type="protein sequence ID" value="GAH85066.1"/>
    <property type="molecule type" value="Genomic_DNA"/>
</dbReference>
<dbReference type="Gene3D" id="2.60.120.200">
    <property type="match status" value="1"/>
</dbReference>